<feature type="region of interest" description="Disordered" evidence="10">
    <location>
        <begin position="1440"/>
        <end position="1478"/>
    </location>
</feature>
<feature type="region of interest" description="Disordered" evidence="10">
    <location>
        <begin position="915"/>
        <end position="964"/>
    </location>
</feature>
<evidence type="ECO:0000256" key="5">
    <source>
        <dbReference type="ARBA" id="ARBA00022679"/>
    </source>
</evidence>
<reference evidence="12" key="1">
    <citation type="submission" date="2019-09" db="EMBL/GenBank/DDBJ databases">
        <title>Draft genome information of white flower Hibiscus syriacus.</title>
        <authorList>
            <person name="Kim Y.-M."/>
        </authorList>
    </citation>
    <scope>NUCLEOTIDE SEQUENCE [LARGE SCALE GENOMIC DNA]</scope>
    <source>
        <strain evidence="12">YM2019G1</strain>
    </source>
</reference>
<evidence type="ECO:0000256" key="4">
    <source>
        <dbReference type="ARBA" id="ARBA00022676"/>
    </source>
</evidence>
<dbReference type="PROSITE" id="PS50994">
    <property type="entry name" value="INTEGRASE"/>
    <property type="match status" value="1"/>
</dbReference>
<dbReference type="GO" id="GO:0004190">
    <property type="term" value="F:aspartic-type endopeptidase activity"/>
    <property type="evidence" value="ECO:0007669"/>
    <property type="project" value="UniProtKB-KW"/>
</dbReference>
<accession>A0A6A2ZG51</accession>
<keyword evidence="7" id="KW-0064">Aspartyl protease</keyword>
<keyword evidence="13" id="KW-1185">Reference proteome</keyword>
<feature type="domain" description="Integrase catalytic" evidence="11">
    <location>
        <begin position="603"/>
        <end position="776"/>
    </location>
</feature>
<evidence type="ECO:0000259" key="11">
    <source>
        <dbReference type="PROSITE" id="PS50994"/>
    </source>
</evidence>
<comment type="subcellular location">
    <subcellularLocation>
        <location evidence="1">Membrane</location>
    </subcellularLocation>
</comment>
<protein>
    <recommendedName>
        <fullName evidence="11">Integrase catalytic domain-containing protein</fullName>
    </recommendedName>
</protein>
<evidence type="ECO:0000256" key="8">
    <source>
        <dbReference type="ARBA" id="ARBA00022801"/>
    </source>
</evidence>
<dbReference type="EMBL" id="VEPZ02001152">
    <property type="protein sequence ID" value="KAE8690319.1"/>
    <property type="molecule type" value="Genomic_DNA"/>
</dbReference>
<evidence type="ECO:0000313" key="12">
    <source>
        <dbReference type="EMBL" id="KAE8690319.1"/>
    </source>
</evidence>
<dbReference type="InterPro" id="IPR012337">
    <property type="entry name" value="RNaseH-like_sf"/>
</dbReference>
<evidence type="ECO:0000256" key="2">
    <source>
        <dbReference type="ARBA" id="ARBA00007647"/>
    </source>
</evidence>
<dbReference type="SUPFAM" id="SSF56672">
    <property type="entry name" value="DNA/RNA polymerases"/>
    <property type="match status" value="1"/>
</dbReference>
<evidence type="ECO:0000256" key="6">
    <source>
        <dbReference type="ARBA" id="ARBA00022723"/>
    </source>
</evidence>
<comment type="caution">
    <text evidence="12">The sequence shown here is derived from an EMBL/GenBank/DDBJ whole genome shotgun (WGS) entry which is preliminary data.</text>
</comment>
<organism evidence="12 13">
    <name type="scientific">Hibiscus syriacus</name>
    <name type="common">Rose of Sharon</name>
    <dbReference type="NCBI Taxonomy" id="106335"/>
    <lineage>
        <taxon>Eukaryota</taxon>
        <taxon>Viridiplantae</taxon>
        <taxon>Streptophyta</taxon>
        <taxon>Embryophyta</taxon>
        <taxon>Tracheophyta</taxon>
        <taxon>Spermatophyta</taxon>
        <taxon>Magnoliopsida</taxon>
        <taxon>eudicotyledons</taxon>
        <taxon>Gunneridae</taxon>
        <taxon>Pentapetalae</taxon>
        <taxon>rosids</taxon>
        <taxon>malvids</taxon>
        <taxon>Malvales</taxon>
        <taxon>Malvaceae</taxon>
        <taxon>Malvoideae</taxon>
        <taxon>Hibiscus</taxon>
    </lineage>
</organism>
<evidence type="ECO:0000256" key="9">
    <source>
        <dbReference type="ARBA" id="ARBA00023136"/>
    </source>
</evidence>
<feature type="compositionally biased region" description="Polar residues" evidence="10">
    <location>
        <begin position="946"/>
        <end position="964"/>
    </location>
</feature>
<dbReference type="PANTHER" id="PTHR42648:SF26">
    <property type="entry name" value="INTEGRASE CATALYTIC DOMAIN-CONTAINING PROTEIN"/>
    <property type="match status" value="1"/>
</dbReference>
<dbReference type="Pfam" id="PF07727">
    <property type="entry name" value="RVT_2"/>
    <property type="match status" value="1"/>
</dbReference>
<sequence>MPPRKAPTTITVFLILLCLAFYSLLLSRSAIFSFPSDLRFRPQNLIARYKDSDSFNHVIREDMNDLTRRTRLVTSIHDPVDSFSVLLPNWEVLVLVYNEIPLTLNHADGDLYCFFLRNETSPTNFSGMLSFGATATFKCILPNRNRILQPFQQPVQARFPAKEPNATSASSMMPRWNQKSPEKFNCVFGDNIKNAVRIVVTSSKQEVFRCHHPTIAAAERIKVSIEIRSEKLVVPSVAYYTTPPRRTPSNSKPKSLLCATTMVYNVAKFLREWVIVKTLSVKCLRLEGFLDDSMVVIAKLSLNDASEQVVNPAYLRYVKQDSSLASWLLSTVSTNILPQLVGVESTAVVWNAITRLYSTLSTTKIMALHCRLRSMKKGSQSMRDYTMSSMSQQWLQLLRAENHLLSTMWFNQNFKGVTAQQSSSSKVMQANMCSCFPHAIDCHYSHFINTNAADEETADTKPYDNAQVNALMANGPLSHVKWFPDSGATHHVTGTTSALSSKQAYTGSGKVHLGDGSTISIAHVGTNILKTDYRDLLLDHILHVPNINKNLLHNNTVVKSANEYWLWHKRLGHPATKVVMTILNKRLSVDKCEVCAACQMSKCKIQPFSMSQTVYKQFELVEVDVWGLSPIVTSGFRYFVSFVDLYSRNNWVYLLKNKSEVVVSFEIFVALVSNQFKTTILALQTDNGGEFRFLEAITRKLGTQLRKSFPHTSQQNGVVERKHRHIVETSLTLLAQASMPLTFWSHAVLSAVYLINKMPSKSLGNISPYQKLYEKVPDYNFLKIFGCQCFPNLRVFNTHKLDFRSKACVFLGYSPIHHGYQCMDEHGRIYVSRSVLFNEHIFPFAHKAVAHKKDSDESIRSRVVPVVSSPHKQTRLVPRSDTNTDISTGQEVEASSASPTAATGNELYIHFGEHSANTKPDSTAHESSVDVFSQQEQSASSQQEQYVSAKQDQSVSTEQVQSSGTILATRVSNTHSMVTRSKHEIFKPKIYSVQCKAVPSDIRVALKDDDWRMAVKKNADGSVERLKARLVAKGQVDVNNAFLKDDLSEDVYMQQVPGFEEQSSDGTVLVCKLKKALYGLRQAPRNWFLKLRDFLLSLRFKSSRAYSSLFVRQEDHEVVYMVVYVDDILITEVHRSDNGLFFSQKKFITELLHKNQMSSVNSASTKNDGEVLHKPQQYRSVVEALQYICHTRPYISFAVNKAAQFLQEPTEVHWLAIKLILRYLRGTLETGLWFPAQAQKLVTLNAFSDFDWGGDADDRGQSLVTVCITGTTCWHRARKNNAQCPGPLQKLNTGVSRMPLLKFAVAMAVNPILHAKSKHIEFDLHFVREKVAAHEVQINYLTIMYYSVISIDKFILYDNGNNDNIEVVIMIKELKEEGDYNIERIFWVWPKTKEVGFSHGAIYFKDSCSWTMYVDVDEFIFSPPWLKNSSRPSKTMLKSLLSTPSDRSTGQVSIKCNDFRPSDQKNPPKKGGNTGIQL</sequence>
<dbReference type="InterPro" id="IPR039537">
    <property type="entry name" value="Retrotran_Ty1/copia-like"/>
</dbReference>
<dbReference type="GO" id="GO:0015074">
    <property type="term" value="P:DNA integration"/>
    <property type="evidence" value="ECO:0007669"/>
    <property type="project" value="InterPro"/>
</dbReference>
<dbReference type="InterPro" id="IPR057670">
    <property type="entry name" value="SH3_retrovirus"/>
</dbReference>
<keyword evidence="3" id="KW-0645">Protease</keyword>
<dbReference type="GO" id="GO:0016757">
    <property type="term" value="F:glycosyltransferase activity"/>
    <property type="evidence" value="ECO:0007669"/>
    <property type="project" value="UniProtKB-KW"/>
</dbReference>
<feature type="region of interest" description="Disordered" evidence="10">
    <location>
        <begin position="861"/>
        <end position="900"/>
    </location>
</feature>
<gene>
    <name evidence="12" type="ORF">F3Y22_tig00110895pilonHSYRG00027</name>
</gene>
<feature type="compositionally biased region" description="Polar residues" evidence="10">
    <location>
        <begin position="1440"/>
        <end position="1454"/>
    </location>
</feature>
<keyword evidence="4" id="KW-0328">Glycosyltransferase</keyword>
<evidence type="ECO:0000256" key="10">
    <source>
        <dbReference type="SAM" id="MobiDB-lite"/>
    </source>
</evidence>
<dbReference type="Pfam" id="PF01697">
    <property type="entry name" value="Glyco_transf_92"/>
    <property type="match status" value="1"/>
</dbReference>
<dbReference type="InterPro" id="IPR013103">
    <property type="entry name" value="RVT_2"/>
</dbReference>
<dbReference type="GO" id="GO:0003676">
    <property type="term" value="F:nucleic acid binding"/>
    <property type="evidence" value="ECO:0007669"/>
    <property type="project" value="InterPro"/>
</dbReference>
<proteinExistence type="inferred from homology"/>
<feature type="compositionally biased region" description="Low complexity" evidence="10">
    <location>
        <begin position="933"/>
        <end position="945"/>
    </location>
</feature>
<dbReference type="InterPro" id="IPR054722">
    <property type="entry name" value="PolX-like_BBD"/>
</dbReference>
<dbReference type="GO" id="GO:0016020">
    <property type="term" value="C:membrane"/>
    <property type="evidence" value="ECO:0007669"/>
    <property type="project" value="UniProtKB-SubCell"/>
</dbReference>
<dbReference type="Proteomes" id="UP000436088">
    <property type="component" value="Unassembled WGS sequence"/>
</dbReference>
<dbReference type="Pfam" id="PF22936">
    <property type="entry name" value="Pol_BBD"/>
    <property type="match status" value="1"/>
</dbReference>
<dbReference type="InterPro" id="IPR036397">
    <property type="entry name" value="RNaseH_sf"/>
</dbReference>
<dbReference type="GO" id="GO:0046872">
    <property type="term" value="F:metal ion binding"/>
    <property type="evidence" value="ECO:0007669"/>
    <property type="project" value="UniProtKB-KW"/>
</dbReference>
<dbReference type="InterPro" id="IPR043502">
    <property type="entry name" value="DNA/RNA_pol_sf"/>
</dbReference>
<keyword evidence="5" id="KW-0808">Transferase</keyword>
<evidence type="ECO:0000256" key="7">
    <source>
        <dbReference type="ARBA" id="ARBA00022750"/>
    </source>
</evidence>
<dbReference type="InterPro" id="IPR001584">
    <property type="entry name" value="Integrase_cat-core"/>
</dbReference>
<evidence type="ECO:0000313" key="13">
    <source>
        <dbReference type="Proteomes" id="UP000436088"/>
    </source>
</evidence>
<dbReference type="PANTHER" id="PTHR42648">
    <property type="entry name" value="TRANSPOSASE, PUTATIVE-RELATED"/>
    <property type="match status" value="1"/>
</dbReference>
<comment type="similarity">
    <text evidence="2">Belongs to the glycosyltransferase 92 family.</text>
</comment>
<evidence type="ECO:0000256" key="1">
    <source>
        <dbReference type="ARBA" id="ARBA00004370"/>
    </source>
</evidence>
<feature type="compositionally biased region" description="Polar residues" evidence="10">
    <location>
        <begin position="880"/>
        <end position="900"/>
    </location>
</feature>
<evidence type="ECO:0000256" key="3">
    <source>
        <dbReference type="ARBA" id="ARBA00022670"/>
    </source>
</evidence>
<dbReference type="InterPro" id="IPR008166">
    <property type="entry name" value="Glyco_transf_92"/>
</dbReference>
<name>A0A6A2ZG51_HIBSY</name>
<keyword evidence="8" id="KW-0378">Hydrolase</keyword>
<feature type="compositionally biased region" description="Low complexity" evidence="10">
    <location>
        <begin position="861"/>
        <end position="870"/>
    </location>
</feature>
<dbReference type="GO" id="GO:0006508">
    <property type="term" value="P:proteolysis"/>
    <property type="evidence" value="ECO:0007669"/>
    <property type="project" value="UniProtKB-KW"/>
</dbReference>
<dbReference type="SUPFAM" id="SSF53098">
    <property type="entry name" value="Ribonuclease H-like"/>
    <property type="match status" value="1"/>
</dbReference>
<keyword evidence="6" id="KW-0479">Metal-binding</keyword>
<keyword evidence="9" id="KW-0472">Membrane</keyword>
<dbReference type="Pfam" id="PF25597">
    <property type="entry name" value="SH3_retrovirus"/>
    <property type="match status" value="1"/>
</dbReference>
<dbReference type="Gene3D" id="3.30.420.10">
    <property type="entry name" value="Ribonuclease H-like superfamily/Ribonuclease H"/>
    <property type="match status" value="1"/>
</dbReference>